<geneLocation type="mitochondrion" evidence="1"/>
<dbReference type="EMBL" id="LKAM01000003">
    <property type="protein sequence ID" value="KUM49281.1"/>
    <property type="molecule type" value="Genomic_DNA"/>
</dbReference>
<dbReference type="AlphaFoldDB" id="A0A124GNM6"/>
<name>A0A124GNM6_PICGL</name>
<gene>
    <name evidence="1" type="ORF">ABT39_MTgene3830</name>
</gene>
<organism evidence="1">
    <name type="scientific">Picea glauca</name>
    <name type="common">White spruce</name>
    <name type="synonym">Pinus glauca</name>
    <dbReference type="NCBI Taxonomy" id="3330"/>
    <lineage>
        <taxon>Eukaryota</taxon>
        <taxon>Viridiplantae</taxon>
        <taxon>Streptophyta</taxon>
        <taxon>Embryophyta</taxon>
        <taxon>Tracheophyta</taxon>
        <taxon>Spermatophyta</taxon>
        <taxon>Pinopsida</taxon>
        <taxon>Pinidae</taxon>
        <taxon>Conifers I</taxon>
        <taxon>Pinales</taxon>
        <taxon>Pinaceae</taxon>
        <taxon>Picea</taxon>
    </lineage>
</organism>
<sequence>MHYFLGLEVWQRLGEIFLSQGKYAVDILRIFGMMDLQSMTTPMEANLKKLRDSASDSDLVDPTMYRQLIGSLMYLVNTRPDICFAVSTLSQFMVEPRHLHWVAAKHILRYLRGTVGYGLRYISGGEVGLHGYTDSDWAGMINPQIRLIN</sequence>
<reference evidence="1" key="1">
    <citation type="journal article" date="2015" name="Genome Biol. Evol.">
        <title>Organellar Genomes of White Spruce (Picea glauca): Assembly and Annotation.</title>
        <authorList>
            <person name="Jackman S.D."/>
            <person name="Warren R.L."/>
            <person name="Gibb E.A."/>
            <person name="Vandervalk B.P."/>
            <person name="Mohamadi H."/>
            <person name="Chu J."/>
            <person name="Raymond A."/>
            <person name="Pleasance S."/>
            <person name="Coope R."/>
            <person name="Wildung M.R."/>
            <person name="Ritland C.E."/>
            <person name="Bousquet J."/>
            <person name="Jones S.J."/>
            <person name="Bohlmann J."/>
            <person name="Birol I."/>
        </authorList>
    </citation>
    <scope>NUCLEOTIDE SEQUENCE [LARGE SCALE GENOMIC DNA]</scope>
    <source>
        <tissue evidence="1">Flushing bud</tissue>
    </source>
</reference>
<accession>A0A124GNM6</accession>
<dbReference type="PANTHER" id="PTHR11439:SF483">
    <property type="entry name" value="PEPTIDE SYNTHASE GLIP-LIKE, PUTATIVE (AFU_ORTHOLOGUE AFUA_3G12920)-RELATED"/>
    <property type="match status" value="1"/>
</dbReference>
<dbReference type="PANTHER" id="PTHR11439">
    <property type="entry name" value="GAG-POL-RELATED RETROTRANSPOSON"/>
    <property type="match status" value="1"/>
</dbReference>
<keyword evidence="1" id="KW-0496">Mitochondrion</keyword>
<evidence type="ECO:0008006" key="2">
    <source>
        <dbReference type="Google" id="ProtNLM"/>
    </source>
</evidence>
<evidence type="ECO:0000313" key="1">
    <source>
        <dbReference type="EMBL" id="KUM49281.1"/>
    </source>
</evidence>
<comment type="caution">
    <text evidence="1">The sequence shown here is derived from an EMBL/GenBank/DDBJ whole genome shotgun (WGS) entry which is preliminary data.</text>
</comment>
<protein>
    <recommendedName>
        <fullName evidence="2">Reverse transcriptase Ty1/copia-type domain-containing protein</fullName>
    </recommendedName>
</protein>
<proteinExistence type="predicted"/>